<dbReference type="Pfam" id="PF13767">
    <property type="entry name" value="DUF4168"/>
    <property type="match status" value="2"/>
</dbReference>
<proteinExistence type="predicted"/>
<reference evidence="4 5" key="1">
    <citation type="journal article" date="2016" name="Biochim. Biophys. Acta">
        <title>Characterization of red-shifted phycobilisomes isolated from the chlorophyll f-containing cyanobacterium Halomicronema hongdechloris.</title>
        <authorList>
            <person name="Li Y."/>
            <person name="Lin Y."/>
            <person name="Garvey C.J."/>
            <person name="Birch D."/>
            <person name="Corkery R.W."/>
            <person name="Loughlin P.C."/>
            <person name="Scheer H."/>
            <person name="Willows R.D."/>
            <person name="Chen M."/>
        </authorList>
    </citation>
    <scope>NUCLEOTIDE SEQUENCE [LARGE SCALE GENOMIC DNA]</scope>
    <source>
        <strain evidence="4 5">C2206</strain>
    </source>
</reference>
<gene>
    <name evidence="4" type="ORF">XM38_024160</name>
</gene>
<feature type="region of interest" description="Disordered" evidence="1">
    <location>
        <begin position="25"/>
        <end position="45"/>
    </location>
</feature>
<dbReference type="KEGG" id="hhg:XM38_024160"/>
<protein>
    <recommendedName>
        <fullName evidence="3">DUF4168 domain-containing protein</fullName>
    </recommendedName>
</protein>
<sequence>MLLRSLLLTGSLLASLGAGALPVAAQAPPQQTPPQQAPTPSQAEVSAETIDQFVAAFKQVQAIRESAQAEMAAAVEAEGLTIEEFNAMVEAQQDPDSQASMDLSQQDIERFMAAADQVSTIQQEAQGEIEAAIQEEGLAVEEFSQIMALAQQDPELREAINQRLNE</sequence>
<evidence type="ECO:0000259" key="3">
    <source>
        <dbReference type="Pfam" id="PF13767"/>
    </source>
</evidence>
<dbReference type="RefSeq" id="WP_187329380.1">
    <property type="nucleotide sequence ID" value="NZ_CP021983.2"/>
</dbReference>
<dbReference type="InterPro" id="IPR025433">
    <property type="entry name" value="DUF4168"/>
</dbReference>
<evidence type="ECO:0000313" key="5">
    <source>
        <dbReference type="Proteomes" id="UP000191901"/>
    </source>
</evidence>
<feature type="chain" id="PRO_5012125136" description="DUF4168 domain-containing protein" evidence="2">
    <location>
        <begin position="21"/>
        <end position="166"/>
    </location>
</feature>
<organism evidence="4 5">
    <name type="scientific">Halomicronema hongdechloris C2206</name>
    <dbReference type="NCBI Taxonomy" id="1641165"/>
    <lineage>
        <taxon>Bacteria</taxon>
        <taxon>Bacillati</taxon>
        <taxon>Cyanobacteriota</taxon>
        <taxon>Cyanophyceae</taxon>
        <taxon>Nodosilineales</taxon>
        <taxon>Nodosilineaceae</taxon>
        <taxon>Halomicronema</taxon>
    </lineage>
</organism>
<dbReference type="Proteomes" id="UP000191901">
    <property type="component" value="Chromosome"/>
</dbReference>
<evidence type="ECO:0000256" key="2">
    <source>
        <dbReference type="SAM" id="SignalP"/>
    </source>
</evidence>
<evidence type="ECO:0000256" key="1">
    <source>
        <dbReference type="SAM" id="MobiDB-lite"/>
    </source>
</evidence>
<accession>A0A1Z3HMD6</accession>
<dbReference type="AlphaFoldDB" id="A0A1Z3HMD6"/>
<dbReference type="EMBL" id="CP021983">
    <property type="protein sequence ID" value="ASC71464.1"/>
    <property type="molecule type" value="Genomic_DNA"/>
</dbReference>
<feature type="domain" description="DUF4168" evidence="3">
    <location>
        <begin position="102"/>
        <end position="160"/>
    </location>
</feature>
<dbReference type="STRING" id="1641165.XM38_22845"/>
<keyword evidence="5" id="KW-1185">Reference proteome</keyword>
<feature type="signal peptide" evidence="2">
    <location>
        <begin position="1"/>
        <end position="20"/>
    </location>
</feature>
<name>A0A1Z3HMD6_9CYAN</name>
<keyword evidence="2" id="KW-0732">Signal</keyword>
<evidence type="ECO:0000313" key="4">
    <source>
        <dbReference type="EMBL" id="ASC71464.1"/>
    </source>
</evidence>
<feature type="domain" description="DUF4168" evidence="3">
    <location>
        <begin position="39"/>
        <end position="96"/>
    </location>
</feature>